<dbReference type="EMBL" id="CP134879">
    <property type="protein sequence ID" value="WNM24627.1"/>
    <property type="molecule type" value="Genomic_DNA"/>
</dbReference>
<dbReference type="RefSeq" id="WP_313498648.1">
    <property type="nucleotide sequence ID" value="NZ_CP134879.1"/>
</dbReference>
<dbReference type="Gene3D" id="2.60.40.1890">
    <property type="entry name" value="PCu(A)C copper chaperone"/>
    <property type="match status" value="1"/>
</dbReference>
<feature type="compositionally biased region" description="Low complexity" evidence="1">
    <location>
        <begin position="173"/>
        <end position="194"/>
    </location>
</feature>
<dbReference type="InterPro" id="IPR007410">
    <property type="entry name" value="LpqE-like"/>
</dbReference>
<keyword evidence="4" id="KW-1185">Reference proteome</keyword>
<reference evidence="3 4" key="1">
    <citation type="submission" date="2023-09" db="EMBL/GenBank/DDBJ databases">
        <title>Demequina sp. a novel bacteria isolated from Capsicum annuum.</title>
        <authorList>
            <person name="Humaira Z."/>
            <person name="Lee J."/>
            <person name="Cho D."/>
        </authorList>
    </citation>
    <scope>NUCLEOTIDE SEQUENCE [LARGE SCALE GENOMIC DNA]</scope>
    <source>
        <strain evidence="3 4">OYTSA14</strain>
    </source>
</reference>
<dbReference type="PROSITE" id="PS51257">
    <property type="entry name" value="PROKAR_LIPOPROTEIN"/>
    <property type="match status" value="1"/>
</dbReference>
<proteinExistence type="predicted"/>
<protein>
    <submittedName>
        <fullName evidence="3">Copper chaperone PCu(A)C</fullName>
    </submittedName>
</protein>
<accession>A0AA96J6W6</accession>
<dbReference type="Proteomes" id="UP001304125">
    <property type="component" value="Chromosome"/>
</dbReference>
<feature type="chain" id="PRO_5041668988" evidence="2">
    <location>
        <begin position="30"/>
        <end position="194"/>
    </location>
</feature>
<dbReference type="PANTHER" id="PTHR36302:SF1">
    <property type="entry name" value="COPPER CHAPERONE PCU(A)C"/>
    <property type="match status" value="1"/>
</dbReference>
<dbReference type="InterPro" id="IPR036182">
    <property type="entry name" value="PCuAC_sf"/>
</dbReference>
<dbReference type="PANTHER" id="PTHR36302">
    <property type="entry name" value="BLR7088 PROTEIN"/>
    <property type="match status" value="1"/>
</dbReference>
<dbReference type="AlphaFoldDB" id="A0AA96J6W6"/>
<organism evidence="3 4">
    <name type="scientific">Demequina capsici</name>
    <dbReference type="NCBI Taxonomy" id="3075620"/>
    <lineage>
        <taxon>Bacteria</taxon>
        <taxon>Bacillati</taxon>
        <taxon>Actinomycetota</taxon>
        <taxon>Actinomycetes</taxon>
        <taxon>Micrococcales</taxon>
        <taxon>Demequinaceae</taxon>
        <taxon>Demequina</taxon>
    </lineage>
</organism>
<evidence type="ECO:0000256" key="1">
    <source>
        <dbReference type="SAM" id="MobiDB-lite"/>
    </source>
</evidence>
<dbReference type="Pfam" id="PF04314">
    <property type="entry name" value="PCuAC"/>
    <property type="match status" value="1"/>
</dbReference>
<dbReference type="InterPro" id="IPR058248">
    <property type="entry name" value="Lxx211020-like"/>
</dbReference>
<evidence type="ECO:0000256" key="2">
    <source>
        <dbReference type="SAM" id="SignalP"/>
    </source>
</evidence>
<feature type="region of interest" description="Disordered" evidence="1">
    <location>
        <begin position="162"/>
        <end position="194"/>
    </location>
</feature>
<evidence type="ECO:0000313" key="3">
    <source>
        <dbReference type="EMBL" id="WNM24627.1"/>
    </source>
</evidence>
<feature type="signal peptide" evidence="2">
    <location>
        <begin position="1"/>
        <end position="29"/>
    </location>
</feature>
<keyword evidence="2" id="KW-0732">Signal</keyword>
<name>A0AA96J6W6_9MICO</name>
<dbReference type="SUPFAM" id="SSF110087">
    <property type="entry name" value="DR1885-like metal-binding protein"/>
    <property type="match status" value="1"/>
</dbReference>
<evidence type="ECO:0000313" key="4">
    <source>
        <dbReference type="Proteomes" id="UP001304125"/>
    </source>
</evidence>
<gene>
    <name evidence="3" type="ORF">RN606_00315</name>
</gene>
<sequence>MKKSLTALIATAALALTACSTSTSTSTDAGGDTGTSPAVTVTDAWVKAVDDGMTGAFGIVTNETDADVTIVSAATDAAAMMQLHETIVDASGATAMQEVDGGFTIPAGGTLTLEPGGNHLMLMDVADPLQPGDQVTVTLTLSDGSTVPFDAVVKEFTGAQESYAPSMDGMDHGSASPSTGSPSSGVPSSGADGS</sequence>